<feature type="transmembrane region" description="Helical" evidence="2">
    <location>
        <begin position="70"/>
        <end position="89"/>
    </location>
</feature>
<dbReference type="NCBIfam" id="NF033632">
    <property type="entry name" value="SLATT_4"/>
    <property type="match status" value="1"/>
</dbReference>
<dbReference type="RefSeq" id="WP_359354442.1">
    <property type="nucleotide sequence ID" value="NZ_JBEYXV010000017.1"/>
</dbReference>
<name>A0ABV3BVP3_9ACTN</name>
<keyword evidence="2" id="KW-1133">Transmembrane helix</keyword>
<feature type="transmembrane region" description="Helical" evidence="2">
    <location>
        <begin position="42"/>
        <end position="64"/>
    </location>
</feature>
<protein>
    <submittedName>
        <fullName evidence="3">SLATT domain-containing protein</fullName>
    </submittedName>
</protein>
<evidence type="ECO:0000256" key="2">
    <source>
        <dbReference type="SAM" id="Phobius"/>
    </source>
</evidence>
<keyword evidence="2" id="KW-0472">Membrane</keyword>
<keyword evidence="2" id="KW-0812">Transmembrane</keyword>
<sequence>MTDEGTQEVERRKSFEIELKRLEESAMYSSQMQFEQTKQWRGVNLLLGLPASLLAAIAGTAALVNTGGRIAAGIIALASAGFGATLTTVNASHRMNQAAAAANAYLEIQTAARQAREIDLPYLSIEEARNLLAELTARRDEQNKTAEPPNRRSYKKAQKNIDSGGQAYAVDETRII</sequence>
<gene>
    <name evidence="3" type="ORF">ABZ921_29575</name>
</gene>
<accession>A0ABV3BVP3</accession>
<feature type="region of interest" description="Disordered" evidence="1">
    <location>
        <begin position="139"/>
        <end position="162"/>
    </location>
</feature>
<organism evidence="3 4">
    <name type="scientific">Streptomyces atriruber</name>
    <dbReference type="NCBI Taxonomy" id="545121"/>
    <lineage>
        <taxon>Bacteria</taxon>
        <taxon>Bacillati</taxon>
        <taxon>Actinomycetota</taxon>
        <taxon>Actinomycetes</taxon>
        <taxon>Kitasatosporales</taxon>
        <taxon>Streptomycetaceae</taxon>
        <taxon>Streptomyces</taxon>
    </lineage>
</organism>
<comment type="caution">
    <text evidence="3">The sequence shown here is derived from an EMBL/GenBank/DDBJ whole genome shotgun (WGS) entry which is preliminary data.</text>
</comment>
<evidence type="ECO:0000313" key="3">
    <source>
        <dbReference type="EMBL" id="MEU6824800.1"/>
    </source>
</evidence>
<reference evidence="3 4" key="1">
    <citation type="submission" date="2024-06" db="EMBL/GenBank/DDBJ databases">
        <title>The Natural Products Discovery Center: Release of the First 8490 Sequenced Strains for Exploring Actinobacteria Biosynthetic Diversity.</title>
        <authorList>
            <person name="Kalkreuter E."/>
            <person name="Kautsar S.A."/>
            <person name="Yang D."/>
            <person name="Bader C.D."/>
            <person name="Teijaro C.N."/>
            <person name="Fluegel L."/>
            <person name="Davis C.M."/>
            <person name="Simpson J.R."/>
            <person name="Lauterbach L."/>
            <person name="Steele A.D."/>
            <person name="Gui C."/>
            <person name="Meng S."/>
            <person name="Li G."/>
            <person name="Viehrig K."/>
            <person name="Ye F."/>
            <person name="Su P."/>
            <person name="Kiefer A.F."/>
            <person name="Nichols A."/>
            <person name="Cepeda A.J."/>
            <person name="Yan W."/>
            <person name="Fan B."/>
            <person name="Jiang Y."/>
            <person name="Adhikari A."/>
            <person name="Zheng C.-J."/>
            <person name="Schuster L."/>
            <person name="Cowan T.M."/>
            <person name="Smanski M.J."/>
            <person name="Chevrette M.G."/>
            <person name="De Carvalho L.P.S."/>
            <person name="Shen B."/>
        </authorList>
    </citation>
    <scope>NUCLEOTIDE SEQUENCE [LARGE SCALE GENOMIC DNA]</scope>
    <source>
        <strain evidence="3 4">NPDC046838</strain>
    </source>
</reference>
<dbReference type="EMBL" id="JBEYXV010000017">
    <property type="protein sequence ID" value="MEU6824800.1"/>
    <property type="molecule type" value="Genomic_DNA"/>
</dbReference>
<proteinExistence type="predicted"/>
<evidence type="ECO:0000256" key="1">
    <source>
        <dbReference type="SAM" id="MobiDB-lite"/>
    </source>
</evidence>
<dbReference type="Proteomes" id="UP001551176">
    <property type="component" value="Unassembled WGS sequence"/>
</dbReference>
<evidence type="ECO:0000313" key="4">
    <source>
        <dbReference type="Proteomes" id="UP001551176"/>
    </source>
</evidence>
<keyword evidence="4" id="KW-1185">Reference proteome</keyword>